<dbReference type="Pfam" id="PF03401">
    <property type="entry name" value="TctC"/>
    <property type="match status" value="1"/>
</dbReference>
<dbReference type="PANTHER" id="PTHR42928">
    <property type="entry name" value="TRICARBOXYLATE-BINDING PROTEIN"/>
    <property type="match status" value="1"/>
</dbReference>
<accession>A0ABT2PK85</accession>
<reference evidence="3 4" key="1">
    <citation type="submission" date="2022-09" db="EMBL/GenBank/DDBJ databases">
        <title>Draft genome of isolate Be4.</title>
        <authorList>
            <person name="Sanchez-Castro I."/>
            <person name="Martinez-Rodriguez P."/>
            <person name="Descostes M."/>
            <person name="Merroun M."/>
        </authorList>
    </citation>
    <scope>NUCLEOTIDE SEQUENCE [LARGE SCALE GENOMIC DNA]</scope>
    <source>
        <strain evidence="3 4">Be4</strain>
    </source>
</reference>
<dbReference type="PANTHER" id="PTHR42928:SF5">
    <property type="entry name" value="BLR1237 PROTEIN"/>
    <property type="match status" value="1"/>
</dbReference>
<organism evidence="3 4">
    <name type="scientific">Acidovorax bellezanensis</name>
    <dbReference type="NCBI Taxonomy" id="2976702"/>
    <lineage>
        <taxon>Bacteria</taxon>
        <taxon>Pseudomonadati</taxon>
        <taxon>Pseudomonadota</taxon>
        <taxon>Betaproteobacteria</taxon>
        <taxon>Burkholderiales</taxon>
        <taxon>Comamonadaceae</taxon>
        <taxon>Acidovorax</taxon>
    </lineage>
</organism>
<dbReference type="Proteomes" id="UP001525968">
    <property type="component" value="Unassembled WGS sequence"/>
</dbReference>
<evidence type="ECO:0000256" key="1">
    <source>
        <dbReference type="ARBA" id="ARBA00006987"/>
    </source>
</evidence>
<gene>
    <name evidence="3" type="ORF">N0K08_09650</name>
</gene>
<dbReference type="Gene3D" id="3.40.190.150">
    <property type="entry name" value="Bordetella uptake gene, domain 1"/>
    <property type="match status" value="1"/>
</dbReference>
<dbReference type="EMBL" id="JAODYH010000004">
    <property type="protein sequence ID" value="MCT9810900.1"/>
    <property type="molecule type" value="Genomic_DNA"/>
</dbReference>
<sequence>MTHAPPFRRRTLLLAGSLLAFGAAMPGFATEPWPSKPITLVVPFSAGGPTDTQMRAMAVAVGKALGQPVLVVNQPGAGGTLAPAQMARNAAADGYTLVLITPAVFRLPHLQKVGYDALNDFSYVAGLTSYVYAMSVPTDSRFKSLADVIAYAGANPGKLNVAAVGNGTLGHIATHQLQKQAGVQLNYVPFKGGADAVTALLGGHVDVMLEAGWGAMANGGKLRLLAVAEEQRLPKWSQVPTFKESGYDIVVRSTVGIAGPRNLPAPVLSRLEETLRKAAQDPAYAKALDNESMPNRFEDSKAYRQYALTQFAADKRNVRELGLAME</sequence>
<keyword evidence="2" id="KW-0732">Signal</keyword>
<name>A0ABT2PK85_9BURK</name>
<evidence type="ECO:0000313" key="3">
    <source>
        <dbReference type="EMBL" id="MCT9810900.1"/>
    </source>
</evidence>
<evidence type="ECO:0000313" key="4">
    <source>
        <dbReference type="Proteomes" id="UP001525968"/>
    </source>
</evidence>
<feature type="signal peptide" evidence="2">
    <location>
        <begin position="1"/>
        <end position="29"/>
    </location>
</feature>
<protein>
    <submittedName>
        <fullName evidence="3">Tripartite tricarboxylate transporter substrate binding protein</fullName>
    </submittedName>
</protein>
<dbReference type="CDD" id="cd07012">
    <property type="entry name" value="PBP2_Bug_TTT"/>
    <property type="match status" value="1"/>
</dbReference>
<proteinExistence type="inferred from homology"/>
<feature type="chain" id="PRO_5046310819" evidence="2">
    <location>
        <begin position="30"/>
        <end position="326"/>
    </location>
</feature>
<comment type="similarity">
    <text evidence="1">Belongs to the UPF0065 (bug) family.</text>
</comment>
<dbReference type="PIRSF" id="PIRSF017082">
    <property type="entry name" value="YflP"/>
    <property type="match status" value="1"/>
</dbReference>
<dbReference type="Gene3D" id="3.40.190.10">
    <property type="entry name" value="Periplasmic binding protein-like II"/>
    <property type="match status" value="1"/>
</dbReference>
<comment type="caution">
    <text evidence="3">The sequence shown here is derived from an EMBL/GenBank/DDBJ whole genome shotgun (WGS) entry which is preliminary data.</text>
</comment>
<dbReference type="RefSeq" id="WP_261500048.1">
    <property type="nucleotide sequence ID" value="NZ_JAODYH010000004.1"/>
</dbReference>
<evidence type="ECO:0000256" key="2">
    <source>
        <dbReference type="SAM" id="SignalP"/>
    </source>
</evidence>
<dbReference type="InterPro" id="IPR042100">
    <property type="entry name" value="Bug_dom1"/>
</dbReference>
<keyword evidence="4" id="KW-1185">Reference proteome</keyword>
<dbReference type="SUPFAM" id="SSF53850">
    <property type="entry name" value="Periplasmic binding protein-like II"/>
    <property type="match status" value="1"/>
</dbReference>
<dbReference type="InterPro" id="IPR005064">
    <property type="entry name" value="BUG"/>
</dbReference>